<keyword evidence="2" id="KW-1185">Reference proteome</keyword>
<dbReference type="EMBL" id="BEXD01000743">
    <property type="protein sequence ID" value="GBB89841.1"/>
    <property type="molecule type" value="Genomic_DNA"/>
</dbReference>
<reference evidence="1 2" key="1">
    <citation type="submission" date="2017-11" db="EMBL/GenBank/DDBJ databases">
        <title>The genome of Rhizophagus clarus HR1 reveals common genetic basis of auxotrophy among arbuscular mycorrhizal fungi.</title>
        <authorList>
            <person name="Kobayashi Y."/>
        </authorList>
    </citation>
    <scope>NUCLEOTIDE SEQUENCE [LARGE SCALE GENOMIC DNA]</scope>
    <source>
        <strain evidence="1 2">HR1</strain>
    </source>
</reference>
<accession>A0A2Z6QYR0</accession>
<evidence type="ECO:0000313" key="1">
    <source>
        <dbReference type="EMBL" id="GBB89841.1"/>
    </source>
</evidence>
<protein>
    <submittedName>
        <fullName evidence="1">Uncharacterized protein</fullName>
    </submittedName>
</protein>
<comment type="caution">
    <text evidence="1">The sequence shown here is derived from an EMBL/GenBank/DDBJ whole genome shotgun (WGS) entry which is preliminary data.</text>
</comment>
<dbReference type="AlphaFoldDB" id="A0A2Z6QYR0"/>
<gene>
    <name evidence="1" type="ORF">RclHR1_16670009</name>
</gene>
<name>A0A2Z6QYR0_9GLOM</name>
<proteinExistence type="predicted"/>
<sequence length="191" mass="21635">MPCNLNAICYIDQHNETLGKSSFVVTAVGIVSSQHQNTNIFIHIIAFYPKDVTRDCDLERFKKGDIIRVQGRFSIIETEVEESKIKLIKSLLFNLYHFPNDTHLSPITTKVSRGSSLYVTGYLSLIGELLLIRLTQINFIENTYSSSYKSSNFAWEKKQADNSTPSTLVQSTPSAFDIAKSLLEITQFRLC</sequence>
<dbReference type="Proteomes" id="UP000247702">
    <property type="component" value="Unassembled WGS sequence"/>
</dbReference>
<evidence type="ECO:0000313" key="2">
    <source>
        <dbReference type="Proteomes" id="UP000247702"/>
    </source>
</evidence>
<organism evidence="1 2">
    <name type="scientific">Rhizophagus clarus</name>
    <dbReference type="NCBI Taxonomy" id="94130"/>
    <lineage>
        <taxon>Eukaryota</taxon>
        <taxon>Fungi</taxon>
        <taxon>Fungi incertae sedis</taxon>
        <taxon>Mucoromycota</taxon>
        <taxon>Glomeromycotina</taxon>
        <taxon>Glomeromycetes</taxon>
        <taxon>Glomerales</taxon>
        <taxon>Glomeraceae</taxon>
        <taxon>Rhizophagus</taxon>
    </lineage>
</organism>